<sequence length="178" mass="20331">MKKALITLGKRMVVDSTTTNEILIEMRNAAYREIINEAQTYGVHTYAMDGDGRSRQFKQQIDRAATLGCIPVLYKLRAAIPDLWDASQRINLKFALLEGNIPDVRVEVVTFAKNEIEKLQLVVYFQTEPLVLLDSIGEKLLLAFPNTTGADDAVQTYFDATFFLHLRDDIYFFDYKVL</sequence>
<dbReference type="Proteomes" id="UP000290204">
    <property type="component" value="Unassembled WGS sequence"/>
</dbReference>
<gene>
    <name evidence="1" type="ORF">ESA94_18245</name>
</gene>
<protein>
    <submittedName>
        <fullName evidence="1">Uncharacterized protein</fullName>
    </submittedName>
</protein>
<dbReference type="RefSeq" id="WP_129132376.1">
    <property type="nucleotide sequence ID" value="NZ_SDHW01000006.1"/>
</dbReference>
<keyword evidence="2" id="KW-1185">Reference proteome</keyword>
<accession>A0A4Q1CFV2</accession>
<evidence type="ECO:0000313" key="1">
    <source>
        <dbReference type="EMBL" id="RXK58573.1"/>
    </source>
</evidence>
<dbReference type="EMBL" id="SDHW01000006">
    <property type="protein sequence ID" value="RXK58573.1"/>
    <property type="molecule type" value="Genomic_DNA"/>
</dbReference>
<comment type="caution">
    <text evidence="1">The sequence shown here is derived from an EMBL/GenBank/DDBJ whole genome shotgun (WGS) entry which is preliminary data.</text>
</comment>
<reference evidence="1 2" key="1">
    <citation type="submission" date="2019-01" db="EMBL/GenBank/DDBJ databases">
        <title>Lacibacter sp. strain TTM-7.</title>
        <authorList>
            <person name="Chen W.-M."/>
        </authorList>
    </citation>
    <scope>NUCLEOTIDE SEQUENCE [LARGE SCALE GENOMIC DNA]</scope>
    <source>
        <strain evidence="1 2">TTM-7</strain>
    </source>
</reference>
<proteinExistence type="predicted"/>
<evidence type="ECO:0000313" key="2">
    <source>
        <dbReference type="Proteomes" id="UP000290204"/>
    </source>
</evidence>
<organism evidence="1 2">
    <name type="scientific">Lacibacter luteus</name>
    <dbReference type="NCBI Taxonomy" id="2508719"/>
    <lineage>
        <taxon>Bacteria</taxon>
        <taxon>Pseudomonadati</taxon>
        <taxon>Bacteroidota</taxon>
        <taxon>Chitinophagia</taxon>
        <taxon>Chitinophagales</taxon>
        <taxon>Chitinophagaceae</taxon>
        <taxon>Lacibacter</taxon>
    </lineage>
</organism>
<name>A0A4Q1CFV2_9BACT</name>
<dbReference type="AlphaFoldDB" id="A0A4Q1CFV2"/>